<dbReference type="RefSeq" id="WP_165299567.1">
    <property type="nucleotide sequence ID" value="NZ_JAAKZZ010000149.1"/>
</dbReference>
<dbReference type="InterPro" id="IPR033749">
    <property type="entry name" value="Polyprenyl_synt_CS"/>
</dbReference>
<comment type="similarity">
    <text evidence="2 6">Belongs to the FPP/GGPP synthase family.</text>
</comment>
<keyword evidence="8" id="KW-1185">Reference proteome</keyword>
<dbReference type="SFLD" id="SFLDS00005">
    <property type="entry name" value="Isoprenoid_Synthase_Type_I"/>
    <property type="match status" value="1"/>
</dbReference>
<dbReference type="SUPFAM" id="SSF48576">
    <property type="entry name" value="Terpenoid synthases"/>
    <property type="match status" value="1"/>
</dbReference>
<evidence type="ECO:0000313" key="8">
    <source>
        <dbReference type="Proteomes" id="UP000477722"/>
    </source>
</evidence>
<evidence type="ECO:0000256" key="4">
    <source>
        <dbReference type="ARBA" id="ARBA00022723"/>
    </source>
</evidence>
<dbReference type="AlphaFoldDB" id="A0A6G4WXQ6"/>
<dbReference type="PROSITE" id="PS00723">
    <property type="entry name" value="POLYPRENYL_SYNTHASE_1"/>
    <property type="match status" value="1"/>
</dbReference>
<keyword evidence="5" id="KW-0460">Magnesium</keyword>
<sequence>MTASTASQAASALDLPGIRHAVDIALEEFLGRKADTAVDGHLPSEITELLHNFLFVGGKRLRPLLCVIGWYAAEGRGDLRPVIRAAASLEMFHAFALIHDDVMDRSATRRGQPTVHRQLAALHGDGRNHREGEHLGASAAVLVGDLALAWSDELLHTAGLSRDQLARVRPLVDSMRTEVMYGQYLDLLTTGLLTGNVVSALEVIRYKTAKYTVERPLHIGAALAGADATALAVCTAFALPLGEGFQLRDDLLGAFGKPETTGKSHSDDLREGKHTVLIALALRHADSDQHAALRALIGNPALTDDDAARIRGILTATGARDRVEHMIHTCLRQARHTLDTAPFPRAATDALRYIADAAATRTS</sequence>
<evidence type="ECO:0000256" key="3">
    <source>
        <dbReference type="ARBA" id="ARBA00022679"/>
    </source>
</evidence>
<gene>
    <name evidence="7" type="ORF">G5C65_16290</name>
</gene>
<keyword evidence="4" id="KW-0479">Metal-binding</keyword>
<dbReference type="Proteomes" id="UP000477722">
    <property type="component" value="Unassembled WGS sequence"/>
</dbReference>
<dbReference type="InterPro" id="IPR008949">
    <property type="entry name" value="Isoprenoid_synthase_dom_sf"/>
</dbReference>
<dbReference type="SFLD" id="SFLDG01017">
    <property type="entry name" value="Polyprenyl_Transferase_Like"/>
    <property type="match status" value="1"/>
</dbReference>
<name>A0A6G4WXQ6_9ACTN</name>
<dbReference type="GO" id="GO:0004659">
    <property type="term" value="F:prenyltransferase activity"/>
    <property type="evidence" value="ECO:0007669"/>
    <property type="project" value="InterPro"/>
</dbReference>
<evidence type="ECO:0000256" key="2">
    <source>
        <dbReference type="ARBA" id="ARBA00006706"/>
    </source>
</evidence>
<dbReference type="CDD" id="cd00685">
    <property type="entry name" value="Trans_IPPS_HT"/>
    <property type="match status" value="1"/>
</dbReference>
<dbReference type="GO" id="GO:0008299">
    <property type="term" value="P:isoprenoid biosynthetic process"/>
    <property type="evidence" value="ECO:0007669"/>
    <property type="project" value="InterPro"/>
</dbReference>
<evidence type="ECO:0000256" key="5">
    <source>
        <dbReference type="ARBA" id="ARBA00022842"/>
    </source>
</evidence>
<reference evidence="7 8" key="1">
    <citation type="submission" date="2020-02" db="EMBL/GenBank/DDBJ databases">
        <title>Whole-genome analyses of novel actinobacteria.</title>
        <authorList>
            <person name="Sahin N."/>
            <person name="Tatar D."/>
        </authorList>
    </citation>
    <scope>NUCLEOTIDE SEQUENCE [LARGE SCALE GENOMIC DNA]</scope>
    <source>
        <strain evidence="7 8">SB3404</strain>
    </source>
</reference>
<dbReference type="Pfam" id="PF00348">
    <property type="entry name" value="polyprenyl_synt"/>
    <property type="match status" value="1"/>
</dbReference>
<evidence type="ECO:0000256" key="1">
    <source>
        <dbReference type="ARBA" id="ARBA00001946"/>
    </source>
</evidence>
<dbReference type="GO" id="GO:0046872">
    <property type="term" value="F:metal ion binding"/>
    <property type="evidence" value="ECO:0007669"/>
    <property type="project" value="UniProtKB-KW"/>
</dbReference>
<dbReference type="PROSITE" id="PS00444">
    <property type="entry name" value="POLYPRENYL_SYNTHASE_2"/>
    <property type="match status" value="1"/>
</dbReference>
<dbReference type="EMBL" id="JAAKZZ010000149">
    <property type="protein sequence ID" value="NGO69888.1"/>
    <property type="molecule type" value="Genomic_DNA"/>
</dbReference>
<keyword evidence="3 6" id="KW-0808">Transferase</keyword>
<comment type="cofactor">
    <cofactor evidence="1">
        <name>Mg(2+)</name>
        <dbReference type="ChEBI" id="CHEBI:18420"/>
    </cofactor>
</comment>
<dbReference type="PANTHER" id="PTHR12001">
    <property type="entry name" value="GERANYLGERANYL PYROPHOSPHATE SYNTHASE"/>
    <property type="match status" value="1"/>
</dbReference>
<evidence type="ECO:0000313" key="7">
    <source>
        <dbReference type="EMBL" id="NGO69888.1"/>
    </source>
</evidence>
<dbReference type="PANTHER" id="PTHR12001:SF85">
    <property type="entry name" value="SHORT CHAIN ISOPRENYL DIPHOSPHATE SYNTHASE"/>
    <property type="match status" value="1"/>
</dbReference>
<dbReference type="InterPro" id="IPR000092">
    <property type="entry name" value="Polyprenyl_synt"/>
</dbReference>
<accession>A0A6G4WXQ6</accession>
<proteinExistence type="inferred from homology"/>
<organism evidence="7 8">
    <name type="scientific">Streptomyces boncukensis</name>
    <dbReference type="NCBI Taxonomy" id="2711219"/>
    <lineage>
        <taxon>Bacteria</taxon>
        <taxon>Bacillati</taxon>
        <taxon>Actinomycetota</taxon>
        <taxon>Actinomycetes</taxon>
        <taxon>Kitasatosporales</taxon>
        <taxon>Streptomycetaceae</taxon>
        <taxon>Streptomyces</taxon>
    </lineage>
</organism>
<comment type="caution">
    <text evidence="7">The sequence shown here is derived from an EMBL/GenBank/DDBJ whole genome shotgun (WGS) entry which is preliminary data.</text>
</comment>
<dbReference type="Gene3D" id="1.10.600.10">
    <property type="entry name" value="Farnesyl Diphosphate Synthase"/>
    <property type="match status" value="1"/>
</dbReference>
<evidence type="ECO:0000256" key="6">
    <source>
        <dbReference type="RuleBase" id="RU004466"/>
    </source>
</evidence>
<protein>
    <submittedName>
        <fullName evidence="7">Polyprenyl synthetase family protein</fullName>
    </submittedName>
</protein>